<evidence type="ECO:0000259" key="3">
    <source>
        <dbReference type="Pfam" id="PF08501"/>
    </source>
</evidence>
<feature type="domain" description="Shikimate dehydrogenase substrate binding N-terminal" evidence="3">
    <location>
        <begin position="7"/>
        <end position="88"/>
    </location>
</feature>
<dbReference type="InterPro" id="IPR022893">
    <property type="entry name" value="Shikimate_DH_fam"/>
</dbReference>
<organism evidence="4 5">
    <name type="scientific">Leucobacter chromiireducens subsp. chromiireducens</name>
    <dbReference type="NCBI Taxonomy" id="660067"/>
    <lineage>
        <taxon>Bacteria</taxon>
        <taxon>Bacillati</taxon>
        <taxon>Actinomycetota</taxon>
        <taxon>Actinomycetes</taxon>
        <taxon>Micrococcales</taxon>
        <taxon>Microbacteriaceae</taxon>
        <taxon>Leucobacter</taxon>
    </lineage>
</organism>
<comment type="pathway">
    <text evidence="1">Metabolic intermediate biosynthesis; chorismate biosynthesis; chorismate from D-erythrose 4-phosphate and phosphoenolpyruvate: step 4/7.</text>
</comment>
<evidence type="ECO:0000256" key="2">
    <source>
        <dbReference type="ARBA" id="ARBA00023141"/>
    </source>
</evidence>
<proteinExistence type="predicted"/>
<accession>A0ABS1SS60</accession>
<dbReference type="Proteomes" id="UP001646141">
    <property type="component" value="Unassembled WGS sequence"/>
</dbReference>
<keyword evidence="2" id="KW-0028">Amino-acid biosynthesis</keyword>
<dbReference type="InterPro" id="IPR046346">
    <property type="entry name" value="Aminoacid_DH-like_N_sf"/>
</dbReference>
<dbReference type="PANTHER" id="PTHR21089:SF1">
    <property type="entry name" value="BIFUNCTIONAL 3-DEHYDROQUINATE DEHYDRATASE_SHIKIMATE DEHYDROGENASE, CHLOROPLASTIC"/>
    <property type="match status" value="1"/>
</dbReference>
<sequence>MPEQLAVLGSPIGHSLSPRIHRAAYTVLGLDWRYSAVRCGEAGLGAFLAGRGPEWRGLSLTMPLKEEAFRLATSLDPIARESGVVNTLRHRDDGGWDGFNTDVAGLAHAIDAANLDAARTVVLGTGATAVSAVLAARQLGARELHVVGRRPEAAIALAQRFDGSSDMHCAGMGLSDPELREWQPTLTISTLPGPAGTSLDLPDTLHAAPLFDVAYDPWPSPLARRHERAGGRSLPGTDMLVEQAIVQIRIFSGGDPSIPLAEESAVRAAMRAATAPSSVGG</sequence>
<dbReference type="InterPro" id="IPR013708">
    <property type="entry name" value="Shikimate_DH-bd_N"/>
</dbReference>
<dbReference type="Gene3D" id="3.40.50.10860">
    <property type="entry name" value="Leucine Dehydrogenase, chain A, domain 1"/>
    <property type="match status" value="1"/>
</dbReference>
<dbReference type="SUPFAM" id="SSF53223">
    <property type="entry name" value="Aminoacid dehydrogenase-like, N-terminal domain"/>
    <property type="match status" value="1"/>
</dbReference>
<dbReference type="Gene3D" id="3.40.50.720">
    <property type="entry name" value="NAD(P)-binding Rossmann-like Domain"/>
    <property type="match status" value="1"/>
</dbReference>
<dbReference type="RefSeq" id="WP_202383141.1">
    <property type="nucleotide sequence ID" value="NZ_BAAAMA010000009.1"/>
</dbReference>
<keyword evidence="5" id="KW-1185">Reference proteome</keyword>
<evidence type="ECO:0000256" key="1">
    <source>
        <dbReference type="ARBA" id="ARBA00004871"/>
    </source>
</evidence>
<dbReference type="Pfam" id="PF08501">
    <property type="entry name" value="Shikimate_dh_N"/>
    <property type="match status" value="1"/>
</dbReference>
<dbReference type="SUPFAM" id="SSF51735">
    <property type="entry name" value="NAD(P)-binding Rossmann-fold domains"/>
    <property type="match status" value="1"/>
</dbReference>
<name>A0ABS1SS60_9MICO</name>
<dbReference type="PANTHER" id="PTHR21089">
    <property type="entry name" value="SHIKIMATE DEHYDROGENASE"/>
    <property type="match status" value="1"/>
</dbReference>
<dbReference type="EMBL" id="QYAD01000005">
    <property type="protein sequence ID" value="MBL3690971.1"/>
    <property type="molecule type" value="Genomic_DNA"/>
</dbReference>
<dbReference type="InterPro" id="IPR036291">
    <property type="entry name" value="NAD(P)-bd_dom_sf"/>
</dbReference>
<comment type="caution">
    <text evidence="4">The sequence shown here is derived from an EMBL/GenBank/DDBJ whole genome shotgun (WGS) entry which is preliminary data.</text>
</comment>
<reference evidence="4 5" key="1">
    <citation type="submission" date="2018-09" db="EMBL/GenBank/DDBJ databases">
        <title>Comparative genomics of Leucobacter spp.</title>
        <authorList>
            <person name="Reis A.C."/>
            <person name="Kolvenbach B.A."/>
            <person name="Corvini P.F.X."/>
            <person name="Nunes O.C."/>
        </authorList>
    </citation>
    <scope>NUCLEOTIDE SEQUENCE [LARGE SCALE GENOMIC DNA]</scope>
    <source>
        <strain evidence="4 5">L-1</strain>
    </source>
</reference>
<keyword evidence="2" id="KW-0057">Aromatic amino acid biosynthesis</keyword>
<dbReference type="CDD" id="cd01065">
    <property type="entry name" value="NAD_bind_Shikimate_DH"/>
    <property type="match status" value="1"/>
</dbReference>
<evidence type="ECO:0000313" key="5">
    <source>
        <dbReference type="Proteomes" id="UP001646141"/>
    </source>
</evidence>
<evidence type="ECO:0000313" key="4">
    <source>
        <dbReference type="EMBL" id="MBL3690971.1"/>
    </source>
</evidence>
<gene>
    <name evidence="4" type="ORF">D3226_13565</name>
</gene>
<protein>
    <submittedName>
        <fullName evidence="4">Shikimate dehydrogenase</fullName>
    </submittedName>
</protein>